<sequence>MGEKLDSESSRKVNRFEPIKHSMRMKRRRVISTSVYAQEKSSDKISFTLNIGLDKEITTSPLGNNARADDKQPDEVFLPPQTSTV</sequence>
<dbReference type="Proteomes" id="UP001054945">
    <property type="component" value="Unassembled WGS sequence"/>
</dbReference>
<gene>
    <name evidence="2" type="ORF">CEXT_540211</name>
</gene>
<feature type="compositionally biased region" description="Basic and acidic residues" evidence="1">
    <location>
        <begin position="1"/>
        <end position="20"/>
    </location>
</feature>
<proteinExistence type="predicted"/>
<name>A0AAV4XZJ8_CAEEX</name>
<evidence type="ECO:0000313" key="2">
    <source>
        <dbReference type="EMBL" id="GIZ00512.1"/>
    </source>
</evidence>
<dbReference type="EMBL" id="BPLR01001162">
    <property type="protein sequence ID" value="GIZ00512.1"/>
    <property type="molecule type" value="Genomic_DNA"/>
</dbReference>
<accession>A0AAV4XZJ8</accession>
<dbReference type="AlphaFoldDB" id="A0AAV4XZJ8"/>
<comment type="caution">
    <text evidence="2">The sequence shown here is derived from an EMBL/GenBank/DDBJ whole genome shotgun (WGS) entry which is preliminary data.</text>
</comment>
<keyword evidence="3" id="KW-1185">Reference proteome</keyword>
<protein>
    <submittedName>
        <fullName evidence="2">Uncharacterized protein</fullName>
    </submittedName>
</protein>
<evidence type="ECO:0000256" key="1">
    <source>
        <dbReference type="SAM" id="MobiDB-lite"/>
    </source>
</evidence>
<evidence type="ECO:0000313" key="3">
    <source>
        <dbReference type="Proteomes" id="UP001054945"/>
    </source>
</evidence>
<feature type="region of interest" description="Disordered" evidence="1">
    <location>
        <begin position="1"/>
        <end position="21"/>
    </location>
</feature>
<reference evidence="2 3" key="1">
    <citation type="submission" date="2021-06" db="EMBL/GenBank/DDBJ databases">
        <title>Caerostris extrusa draft genome.</title>
        <authorList>
            <person name="Kono N."/>
            <person name="Arakawa K."/>
        </authorList>
    </citation>
    <scope>NUCLEOTIDE SEQUENCE [LARGE SCALE GENOMIC DNA]</scope>
</reference>
<feature type="region of interest" description="Disordered" evidence="1">
    <location>
        <begin position="56"/>
        <end position="85"/>
    </location>
</feature>
<organism evidence="2 3">
    <name type="scientific">Caerostris extrusa</name>
    <name type="common">Bark spider</name>
    <name type="synonym">Caerostris bankana</name>
    <dbReference type="NCBI Taxonomy" id="172846"/>
    <lineage>
        <taxon>Eukaryota</taxon>
        <taxon>Metazoa</taxon>
        <taxon>Ecdysozoa</taxon>
        <taxon>Arthropoda</taxon>
        <taxon>Chelicerata</taxon>
        <taxon>Arachnida</taxon>
        <taxon>Araneae</taxon>
        <taxon>Araneomorphae</taxon>
        <taxon>Entelegynae</taxon>
        <taxon>Araneoidea</taxon>
        <taxon>Araneidae</taxon>
        <taxon>Caerostris</taxon>
    </lineage>
</organism>